<dbReference type="EMBL" id="SZWF01000014">
    <property type="protein sequence ID" value="KAA9393761.1"/>
    <property type="molecule type" value="Genomic_DNA"/>
</dbReference>
<dbReference type="InterPro" id="IPR012748">
    <property type="entry name" value="Rieske-like_NirD"/>
</dbReference>
<keyword evidence="10" id="KW-1185">Reference proteome</keyword>
<dbReference type="SUPFAM" id="SSF50022">
    <property type="entry name" value="ISP domain"/>
    <property type="match status" value="1"/>
</dbReference>
<keyword evidence="5" id="KW-0411">Iron-sulfur</keyword>
<evidence type="ECO:0000256" key="6">
    <source>
        <dbReference type="ARBA" id="ARBA00023063"/>
    </source>
</evidence>
<keyword evidence="4" id="KW-0408">Iron</keyword>
<dbReference type="GO" id="GO:0016705">
    <property type="term" value="F:oxidoreductase activity, acting on paired donors, with incorporation or reduction of molecular oxygen"/>
    <property type="evidence" value="ECO:0007669"/>
    <property type="project" value="UniProtKB-ARBA"/>
</dbReference>
<dbReference type="GO" id="GO:0008942">
    <property type="term" value="F:nitrite reductase [NAD(P)H] activity"/>
    <property type="evidence" value="ECO:0007669"/>
    <property type="project" value="InterPro"/>
</dbReference>
<gene>
    <name evidence="9" type="primary">nirD</name>
    <name evidence="9" type="ORF">FCK90_10055</name>
</gene>
<comment type="caution">
    <text evidence="9">The sequence shown here is derived from an EMBL/GenBank/DDBJ whole genome shotgun (WGS) entry which is preliminary data.</text>
</comment>
<dbReference type="GO" id="GO:0051537">
    <property type="term" value="F:2 iron, 2 sulfur cluster binding"/>
    <property type="evidence" value="ECO:0007669"/>
    <property type="project" value="UniProtKB-KW"/>
</dbReference>
<dbReference type="InterPro" id="IPR017881">
    <property type="entry name" value="NirD"/>
</dbReference>
<dbReference type="Gene3D" id="2.102.10.10">
    <property type="entry name" value="Rieske [2Fe-2S] iron-sulphur domain"/>
    <property type="match status" value="1"/>
</dbReference>
<dbReference type="OrthoDB" id="3213360at2"/>
<keyword evidence="6" id="KW-0534">Nitrate assimilation</keyword>
<accession>A0A5J5KYE6</accession>
<dbReference type="Proteomes" id="UP000325957">
    <property type="component" value="Unassembled WGS sequence"/>
</dbReference>
<evidence type="ECO:0000256" key="3">
    <source>
        <dbReference type="ARBA" id="ARBA00023002"/>
    </source>
</evidence>
<dbReference type="PANTHER" id="PTHR40562">
    <property type="match status" value="1"/>
</dbReference>
<evidence type="ECO:0000256" key="2">
    <source>
        <dbReference type="ARBA" id="ARBA00022723"/>
    </source>
</evidence>
<evidence type="ECO:0000256" key="4">
    <source>
        <dbReference type="ARBA" id="ARBA00023004"/>
    </source>
</evidence>
<dbReference type="PROSITE" id="PS51300">
    <property type="entry name" value="NIRD"/>
    <property type="match status" value="1"/>
</dbReference>
<evidence type="ECO:0000256" key="5">
    <source>
        <dbReference type="ARBA" id="ARBA00023014"/>
    </source>
</evidence>
<dbReference type="GO" id="GO:0042128">
    <property type="term" value="P:nitrate assimilation"/>
    <property type="evidence" value="ECO:0007669"/>
    <property type="project" value="UniProtKB-KW"/>
</dbReference>
<dbReference type="PROSITE" id="PS51296">
    <property type="entry name" value="RIESKE"/>
    <property type="match status" value="1"/>
</dbReference>
<sequence>MTAAEAELDSGAGVGEERDGSLEPSSGRTGDLPVTGRSVEVCSLEDLEPVTAAAARVDGVQIALVRLPGDVVYAVDHRDPRTGSCTIARGIVGSKGGEPTIAAPLYKEVYSLVTGRCLSSPQYRLVTHVVDVRDGRVFVMVRQPAPSGEPDPGPAAGSGI</sequence>
<dbReference type="RefSeq" id="WP_158034181.1">
    <property type="nucleotide sequence ID" value="NZ_ML708620.1"/>
</dbReference>
<feature type="domain" description="Rieske" evidence="8">
    <location>
        <begin position="39"/>
        <end position="139"/>
    </location>
</feature>
<keyword evidence="3" id="KW-0560">Oxidoreductase</keyword>
<organism evidence="9 10">
    <name type="scientific">Kocuria coralli</name>
    <dbReference type="NCBI Taxonomy" id="1461025"/>
    <lineage>
        <taxon>Bacteria</taxon>
        <taxon>Bacillati</taxon>
        <taxon>Actinomycetota</taxon>
        <taxon>Actinomycetes</taxon>
        <taxon>Micrococcales</taxon>
        <taxon>Micrococcaceae</taxon>
        <taxon>Kocuria</taxon>
    </lineage>
</organism>
<evidence type="ECO:0000313" key="10">
    <source>
        <dbReference type="Proteomes" id="UP000325957"/>
    </source>
</evidence>
<evidence type="ECO:0000259" key="8">
    <source>
        <dbReference type="PROSITE" id="PS51296"/>
    </source>
</evidence>
<name>A0A5J5KYE6_9MICC</name>
<dbReference type="GO" id="GO:0004497">
    <property type="term" value="F:monooxygenase activity"/>
    <property type="evidence" value="ECO:0007669"/>
    <property type="project" value="UniProtKB-ARBA"/>
</dbReference>
<evidence type="ECO:0000313" key="9">
    <source>
        <dbReference type="EMBL" id="KAA9393761.1"/>
    </source>
</evidence>
<feature type="region of interest" description="Disordered" evidence="7">
    <location>
        <begin position="1"/>
        <end position="34"/>
    </location>
</feature>
<keyword evidence="2" id="KW-0479">Metal-binding</keyword>
<dbReference type="InterPro" id="IPR036922">
    <property type="entry name" value="Rieske_2Fe-2S_sf"/>
</dbReference>
<dbReference type="InterPro" id="IPR017941">
    <property type="entry name" value="Rieske_2Fe-2S"/>
</dbReference>
<protein>
    <submittedName>
        <fullName evidence="9">Nitrite reductase small subunit NirD</fullName>
    </submittedName>
</protein>
<dbReference type="PANTHER" id="PTHR40562:SF1">
    <property type="entry name" value="NITRITE REDUCTASE (NADH) SMALL SUBUNIT"/>
    <property type="match status" value="1"/>
</dbReference>
<dbReference type="Pfam" id="PF13806">
    <property type="entry name" value="Rieske_2"/>
    <property type="match status" value="1"/>
</dbReference>
<evidence type="ECO:0000256" key="1">
    <source>
        <dbReference type="ARBA" id="ARBA00022714"/>
    </source>
</evidence>
<proteinExistence type="predicted"/>
<dbReference type="NCBIfam" id="TIGR02378">
    <property type="entry name" value="nirD_assim_sml"/>
    <property type="match status" value="1"/>
</dbReference>
<dbReference type="GO" id="GO:0046872">
    <property type="term" value="F:metal ion binding"/>
    <property type="evidence" value="ECO:0007669"/>
    <property type="project" value="UniProtKB-KW"/>
</dbReference>
<reference evidence="9 10" key="1">
    <citation type="submission" date="2019-05" db="EMBL/GenBank/DDBJ databases">
        <title>Kocuria coralli sp. nov., a novel actinobacterium isolated from coral reef seawater.</title>
        <authorList>
            <person name="Li J."/>
        </authorList>
    </citation>
    <scope>NUCLEOTIDE SEQUENCE [LARGE SCALE GENOMIC DNA]</scope>
    <source>
        <strain evidence="9 10">SCSIO 13007</strain>
    </source>
</reference>
<keyword evidence="1" id="KW-0001">2Fe-2S</keyword>
<evidence type="ECO:0000256" key="7">
    <source>
        <dbReference type="SAM" id="MobiDB-lite"/>
    </source>
</evidence>
<dbReference type="AlphaFoldDB" id="A0A5J5KYE6"/>